<gene>
    <name evidence="8" type="ORF">PCOR1329_LOCUS2389</name>
</gene>
<comment type="caution">
    <text evidence="8">The sequence shown here is derived from an EMBL/GenBank/DDBJ whole genome shotgun (WGS) entry which is preliminary data.</text>
</comment>
<dbReference type="InterPro" id="IPR007632">
    <property type="entry name" value="Anoctamin"/>
</dbReference>
<keyword evidence="2 6" id="KW-0812">Transmembrane</keyword>
<feature type="region of interest" description="Disordered" evidence="5">
    <location>
        <begin position="1"/>
        <end position="27"/>
    </location>
</feature>
<name>A0ABN9PMI3_9DINO</name>
<feature type="domain" description="Anoctamin transmembrane" evidence="7">
    <location>
        <begin position="320"/>
        <end position="517"/>
    </location>
</feature>
<evidence type="ECO:0000256" key="2">
    <source>
        <dbReference type="ARBA" id="ARBA00022692"/>
    </source>
</evidence>
<dbReference type="EMBL" id="CAUYUJ010000602">
    <property type="protein sequence ID" value="CAK0791514.1"/>
    <property type="molecule type" value="Genomic_DNA"/>
</dbReference>
<sequence length="620" mass="69528">MPCQAPRVASRPSAVLAGPRGHFGSARPPMAADVARLRLAVSLESLDGADLSSDGGGSDGFSSSCSSSSRGDEWVTTPGGNRHLGTSPLLGRDVVIDEEEATYVLVFTRASPGAVKNCDAMVTEPLARAREIFLQPRDQIIEGLGIENMGAAEYIKEMSVGEYHEIVRHKIEAILRRSGFVCSCFSSVDGDETFLKIHLDPDGDTVRKLAEQFKYQVPLSKSNYDSRKRITTDDAYCFAYTPFTVDLHSQGKLQRLRRVDVIRIAHRHLSNLINLQELVHQKFITAHFPVEGFKEQRELKEKWALPLGSGPLPSQVRSADFGEKIAFFFHFFAFYVRAVCLLSVIALCFCWMDFSEVRVVDVWTKSYVRFLLAAVIVIWAIVFEISLNRSCARMAHVWGMSATTMKFVESDLPEFDKKLVGTPTAKYRGYIAHVCTILYCALFIIGVCAMKKPRVLGYFDPYKHWIITFLIVLAKWQWGKSAAPKLTRMENHKTQQRFDDALTLRLAAFKLFFTLWPPMSIFDVSIDADDGVLRPRLQGGSGARVRRPVAGGPRPQHGHAVAQWGERRRARRLERHYVRGFAGPVQVDSVRDGLPLHVHNHGLAWCRRGLCSVLPSCVEL</sequence>
<protein>
    <recommendedName>
        <fullName evidence="7">Anoctamin transmembrane domain-containing protein</fullName>
    </recommendedName>
</protein>
<dbReference type="InterPro" id="IPR049452">
    <property type="entry name" value="Anoctamin_TM"/>
</dbReference>
<evidence type="ECO:0000256" key="1">
    <source>
        <dbReference type="ARBA" id="ARBA00004141"/>
    </source>
</evidence>
<comment type="subcellular location">
    <subcellularLocation>
        <location evidence="1">Membrane</location>
        <topology evidence="1">Multi-pass membrane protein</topology>
    </subcellularLocation>
</comment>
<accession>A0ABN9PMI3</accession>
<feature type="compositionally biased region" description="Low complexity" evidence="5">
    <location>
        <begin position="60"/>
        <end position="69"/>
    </location>
</feature>
<keyword evidence="4 6" id="KW-0472">Membrane</keyword>
<feature type="region of interest" description="Disordered" evidence="5">
    <location>
        <begin position="49"/>
        <end position="88"/>
    </location>
</feature>
<feature type="transmembrane region" description="Helical" evidence="6">
    <location>
        <begin position="366"/>
        <end position="387"/>
    </location>
</feature>
<dbReference type="Pfam" id="PF04547">
    <property type="entry name" value="Anoctamin"/>
    <property type="match status" value="1"/>
</dbReference>
<evidence type="ECO:0000313" key="8">
    <source>
        <dbReference type="EMBL" id="CAK0791514.1"/>
    </source>
</evidence>
<proteinExistence type="predicted"/>
<feature type="transmembrane region" description="Helical" evidence="6">
    <location>
        <begin position="327"/>
        <end position="354"/>
    </location>
</feature>
<dbReference type="Proteomes" id="UP001189429">
    <property type="component" value="Unassembled WGS sequence"/>
</dbReference>
<evidence type="ECO:0000313" key="9">
    <source>
        <dbReference type="Proteomes" id="UP001189429"/>
    </source>
</evidence>
<evidence type="ECO:0000259" key="7">
    <source>
        <dbReference type="Pfam" id="PF04547"/>
    </source>
</evidence>
<feature type="transmembrane region" description="Helical" evidence="6">
    <location>
        <begin position="430"/>
        <end position="450"/>
    </location>
</feature>
<dbReference type="PANTHER" id="PTHR12308">
    <property type="entry name" value="ANOCTAMIN"/>
    <property type="match status" value="1"/>
</dbReference>
<keyword evidence="3 6" id="KW-1133">Transmembrane helix</keyword>
<organism evidence="8 9">
    <name type="scientific">Prorocentrum cordatum</name>
    <dbReference type="NCBI Taxonomy" id="2364126"/>
    <lineage>
        <taxon>Eukaryota</taxon>
        <taxon>Sar</taxon>
        <taxon>Alveolata</taxon>
        <taxon>Dinophyceae</taxon>
        <taxon>Prorocentrales</taxon>
        <taxon>Prorocentraceae</taxon>
        <taxon>Prorocentrum</taxon>
    </lineage>
</organism>
<dbReference type="PANTHER" id="PTHR12308:SF73">
    <property type="entry name" value="ANOCTAMIN"/>
    <property type="match status" value="1"/>
</dbReference>
<evidence type="ECO:0000256" key="5">
    <source>
        <dbReference type="SAM" id="MobiDB-lite"/>
    </source>
</evidence>
<keyword evidence="9" id="KW-1185">Reference proteome</keyword>
<feature type="region of interest" description="Disordered" evidence="5">
    <location>
        <begin position="541"/>
        <end position="565"/>
    </location>
</feature>
<evidence type="ECO:0000256" key="6">
    <source>
        <dbReference type="SAM" id="Phobius"/>
    </source>
</evidence>
<evidence type="ECO:0000256" key="4">
    <source>
        <dbReference type="ARBA" id="ARBA00023136"/>
    </source>
</evidence>
<reference evidence="8" key="1">
    <citation type="submission" date="2023-10" db="EMBL/GenBank/DDBJ databases">
        <authorList>
            <person name="Chen Y."/>
            <person name="Shah S."/>
            <person name="Dougan E. K."/>
            <person name="Thang M."/>
            <person name="Chan C."/>
        </authorList>
    </citation>
    <scope>NUCLEOTIDE SEQUENCE [LARGE SCALE GENOMIC DNA]</scope>
</reference>
<evidence type="ECO:0000256" key="3">
    <source>
        <dbReference type="ARBA" id="ARBA00022989"/>
    </source>
</evidence>